<reference evidence="2" key="1">
    <citation type="submission" date="2018-12" db="EMBL/GenBank/DDBJ databases">
        <title>Genome sequence of Peanibacillus sp.</title>
        <authorList>
            <person name="Subramani G."/>
            <person name="Srinivasan S."/>
            <person name="Kim M.K."/>
        </authorList>
    </citation>
    <scope>NUCLEOTIDE SEQUENCE [LARGE SCALE GENOMIC DNA]</scope>
    <source>
        <strain evidence="2">18JY67-1</strain>
    </source>
</reference>
<proteinExistence type="predicted"/>
<organism evidence="1 2">
    <name type="scientific">Paenibacillus albus</name>
    <dbReference type="NCBI Taxonomy" id="2495582"/>
    <lineage>
        <taxon>Bacteria</taxon>
        <taxon>Bacillati</taxon>
        <taxon>Bacillota</taxon>
        <taxon>Bacilli</taxon>
        <taxon>Bacillales</taxon>
        <taxon>Paenibacillaceae</taxon>
        <taxon>Paenibacillus</taxon>
    </lineage>
</organism>
<dbReference type="OrthoDB" id="9827867at2"/>
<dbReference type="EMBL" id="CP034437">
    <property type="protein sequence ID" value="AZN42734.1"/>
    <property type="molecule type" value="Genomic_DNA"/>
</dbReference>
<evidence type="ECO:0000313" key="2">
    <source>
        <dbReference type="Proteomes" id="UP000272528"/>
    </source>
</evidence>
<keyword evidence="2" id="KW-1185">Reference proteome</keyword>
<accession>A0A3S9AAK4</accession>
<sequence length="164" mass="19017">MKNDQLAIQSLIAKNKDNNQQVKRYQEIVGTEKMFIKNKEAVCFKVDQGVTVYGLYIRKGLFGWFVRGAYDFEWKEVIALNSVPVQYYFLTLEKSLLLNGIYDNNQVRSIQVDDEQPATLQLDETKVFSFMIVSKNPGQIQGFGKDGQRILDERIAKDRISKFF</sequence>
<gene>
    <name evidence="1" type="ORF">EJC50_25885</name>
</gene>
<dbReference type="KEGG" id="palb:EJC50_25885"/>
<dbReference type="RefSeq" id="WP_126018710.1">
    <property type="nucleotide sequence ID" value="NZ_CP034437.1"/>
</dbReference>
<protein>
    <submittedName>
        <fullName evidence="1">Uncharacterized protein</fullName>
    </submittedName>
</protein>
<dbReference type="AlphaFoldDB" id="A0A3S9AAK4"/>
<name>A0A3S9AAK4_9BACL</name>
<evidence type="ECO:0000313" key="1">
    <source>
        <dbReference type="EMBL" id="AZN42734.1"/>
    </source>
</evidence>
<dbReference type="Proteomes" id="UP000272528">
    <property type="component" value="Chromosome"/>
</dbReference>